<dbReference type="Gene3D" id="1.10.10.10">
    <property type="entry name" value="Winged helix-like DNA-binding domain superfamily/Winged helix DNA-binding domain"/>
    <property type="match status" value="1"/>
</dbReference>
<accession>A0A917D167</accession>
<gene>
    <name evidence="2" type="ORF">GCM10010916_23320</name>
</gene>
<sequence length="602" mass="69009">MTPDEQIDGLLRQKRFADAYIRMEGKVLEGGKLDEAALRRLPRESLHASPILMQALGGICCRKGELHEARQWLELAVKGFGSMPYPAGLLSAMCAFTHVLLRLGETAEAETLLKFLKQEYERMKPEEHSGGLLSVLAAGSRLIGSMRFAKQWYIDAVEFYDRRQRISEAADVLAELLLHCGDELDPGEWADMAWRLQRWGGESGGSAFNKAWMLALKDARQQQWELAYSRLQPLIDSGEEGESYLRRVYAQLILFRAAAEIAPHEADSSMETLHVLRRRYSADLQLQHSVLLLISEGCRRLGRTGEAEAALTEAGFIGKYLRLPAAPAVASPAPAELTAQVPQERPARQSGWRVSFFGGLSFERGADEVRHIRWKRKKAQELCVYLLLQPKYSSPKEQLTELLQLGEDPVKANKLLYVIIHQLKQTLYDELSVHDGISMREGSVVLREDAIEYVDVERYLALLRVADQLWLKDRSLSYELYQEAYVIYQELLPELPYFSWLDSMREYVLEKQTAVIRKLCLMAEEQRDHALEETYCQEWLRLRPDQEEAYQQLIQLLIRMKRHVEAANVYEKFAVRCRNELGTEPSEEIRRLLRGSGVEHLS</sequence>
<dbReference type="SUPFAM" id="SSF48452">
    <property type="entry name" value="TPR-like"/>
    <property type="match status" value="1"/>
</dbReference>
<evidence type="ECO:0000313" key="2">
    <source>
        <dbReference type="EMBL" id="GGG05624.1"/>
    </source>
</evidence>
<keyword evidence="3" id="KW-1185">Reference proteome</keyword>
<feature type="domain" description="Bacterial transcriptional activator" evidence="1">
    <location>
        <begin position="454"/>
        <end position="597"/>
    </location>
</feature>
<reference evidence="2" key="1">
    <citation type="journal article" date="2014" name="Int. J. Syst. Evol. Microbiol.">
        <title>Complete genome sequence of Corynebacterium casei LMG S-19264T (=DSM 44701T), isolated from a smear-ripened cheese.</title>
        <authorList>
            <consortium name="US DOE Joint Genome Institute (JGI-PGF)"/>
            <person name="Walter F."/>
            <person name="Albersmeier A."/>
            <person name="Kalinowski J."/>
            <person name="Ruckert C."/>
        </authorList>
    </citation>
    <scope>NUCLEOTIDE SEQUENCE</scope>
    <source>
        <strain evidence="2">CGMCC 1.12987</strain>
    </source>
</reference>
<dbReference type="Pfam" id="PF03704">
    <property type="entry name" value="BTAD"/>
    <property type="match status" value="1"/>
</dbReference>
<name>A0A917D167_9BACL</name>
<dbReference type="EMBL" id="BMGR01000007">
    <property type="protein sequence ID" value="GGG05624.1"/>
    <property type="molecule type" value="Genomic_DNA"/>
</dbReference>
<reference evidence="2" key="2">
    <citation type="submission" date="2020-09" db="EMBL/GenBank/DDBJ databases">
        <authorList>
            <person name="Sun Q."/>
            <person name="Zhou Y."/>
        </authorList>
    </citation>
    <scope>NUCLEOTIDE SEQUENCE</scope>
    <source>
        <strain evidence="2">CGMCC 1.12987</strain>
    </source>
</reference>
<dbReference type="Gene3D" id="1.25.40.10">
    <property type="entry name" value="Tetratricopeptide repeat domain"/>
    <property type="match status" value="1"/>
</dbReference>
<dbReference type="Proteomes" id="UP000644756">
    <property type="component" value="Unassembled WGS sequence"/>
</dbReference>
<comment type="caution">
    <text evidence="2">The sequence shown here is derived from an EMBL/GenBank/DDBJ whole genome shotgun (WGS) entry which is preliminary data.</text>
</comment>
<proteinExistence type="predicted"/>
<dbReference type="PANTHER" id="PTHR35807:SF2">
    <property type="entry name" value="TRANSCRIPTIONAL ACTIVATOR DOMAIN"/>
    <property type="match status" value="1"/>
</dbReference>
<dbReference type="PANTHER" id="PTHR35807">
    <property type="entry name" value="TRANSCRIPTIONAL REGULATOR REDD-RELATED"/>
    <property type="match status" value="1"/>
</dbReference>
<dbReference type="InterPro" id="IPR011990">
    <property type="entry name" value="TPR-like_helical_dom_sf"/>
</dbReference>
<dbReference type="SMART" id="SM01043">
    <property type="entry name" value="BTAD"/>
    <property type="match status" value="1"/>
</dbReference>
<protein>
    <recommendedName>
        <fullName evidence="1">Bacterial transcriptional activator domain-containing protein</fullName>
    </recommendedName>
</protein>
<dbReference type="InterPro" id="IPR005158">
    <property type="entry name" value="BTAD"/>
</dbReference>
<dbReference type="RefSeq" id="WP_188531245.1">
    <property type="nucleotide sequence ID" value="NZ_BMGR01000007.1"/>
</dbReference>
<dbReference type="AlphaFoldDB" id="A0A917D167"/>
<organism evidence="2 3">
    <name type="scientific">Paenibacillus abyssi</name>
    <dbReference type="NCBI Taxonomy" id="1340531"/>
    <lineage>
        <taxon>Bacteria</taxon>
        <taxon>Bacillati</taxon>
        <taxon>Bacillota</taxon>
        <taxon>Bacilli</taxon>
        <taxon>Bacillales</taxon>
        <taxon>Paenibacillaceae</taxon>
        <taxon>Paenibacillus</taxon>
    </lineage>
</organism>
<evidence type="ECO:0000259" key="1">
    <source>
        <dbReference type="SMART" id="SM01043"/>
    </source>
</evidence>
<dbReference type="InterPro" id="IPR051677">
    <property type="entry name" value="AfsR-DnrI-RedD_regulator"/>
</dbReference>
<evidence type="ECO:0000313" key="3">
    <source>
        <dbReference type="Proteomes" id="UP000644756"/>
    </source>
</evidence>
<dbReference type="InterPro" id="IPR036388">
    <property type="entry name" value="WH-like_DNA-bd_sf"/>
</dbReference>